<keyword evidence="2" id="KW-1185">Reference proteome</keyword>
<gene>
    <name evidence="1" type="ORF">RIF29_20160</name>
</gene>
<evidence type="ECO:0000313" key="2">
    <source>
        <dbReference type="Proteomes" id="UP001372338"/>
    </source>
</evidence>
<accession>A0AAN9F213</accession>
<organism evidence="1 2">
    <name type="scientific">Crotalaria pallida</name>
    <name type="common">Smooth rattlebox</name>
    <name type="synonym">Crotalaria striata</name>
    <dbReference type="NCBI Taxonomy" id="3830"/>
    <lineage>
        <taxon>Eukaryota</taxon>
        <taxon>Viridiplantae</taxon>
        <taxon>Streptophyta</taxon>
        <taxon>Embryophyta</taxon>
        <taxon>Tracheophyta</taxon>
        <taxon>Spermatophyta</taxon>
        <taxon>Magnoliopsida</taxon>
        <taxon>eudicotyledons</taxon>
        <taxon>Gunneridae</taxon>
        <taxon>Pentapetalae</taxon>
        <taxon>rosids</taxon>
        <taxon>fabids</taxon>
        <taxon>Fabales</taxon>
        <taxon>Fabaceae</taxon>
        <taxon>Papilionoideae</taxon>
        <taxon>50 kb inversion clade</taxon>
        <taxon>genistoids sensu lato</taxon>
        <taxon>core genistoids</taxon>
        <taxon>Crotalarieae</taxon>
        <taxon>Crotalaria</taxon>
    </lineage>
</organism>
<dbReference type="Proteomes" id="UP001372338">
    <property type="component" value="Unassembled WGS sequence"/>
</dbReference>
<reference evidence="1 2" key="1">
    <citation type="submission" date="2024-01" db="EMBL/GenBank/DDBJ databases">
        <title>The genomes of 5 underutilized Papilionoideae crops provide insights into root nodulation and disease resistanc.</title>
        <authorList>
            <person name="Yuan L."/>
        </authorList>
    </citation>
    <scope>NUCLEOTIDE SEQUENCE [LARGE SCALE GENOMIC DNA]</scope>
    <source>
        <strain evidence="1">ZHUSHIDOU_FW_LH</strain>
        <tissue evidence="1">Leaf</tissue>
    </source>
</reference>
<evidence type="ECO:0000313" key="1">
    <source>
        <dbReference type="EMBL" id="KAK7267486.1"/>
    </source>
</evidence>
<dbReference type="EMBL" id="JAYWIO010000004">
    <property type="protein sequence ID" value="KAK7267486.1"/>
    <property type="molecule type" value="Genomic_DNA"/>
</dbReference>
<dbReference type="AlphaFoldDB" id="A0AAN9F213"/>
<name>A0AAN9F213_CROPI</name>
<protein>
    <submittedName>
        <fullName evidence="1">Uncharacterized protein</fullName>
    </submittedName>
</protein>
<sequence length="69" mass="7639">MWKFSLHTFTSLDRGGRRRACGVAVLAWRDPSSVDVEVCWRCWCGGVLAPSGAGLQWLVVELVTGEDED</sequence>
<comment type="caution">
    <text evidence="1">The sequence shown here is derived from an EMBL/GenBank/DDBJ whole genome shotgun (WGS) entry which is preliminary data.</text>
</comment>
<proteinExistence type="predicted"/>